<dbReference type="EMBL" id="CP144692">
    <property type="protein sequence ID" value="WVY96602.1"/>
    <property type="molecule type" value="Genomic_DNA"/>
</dbReference>
<feature type="transmembrane region" description="Helical" evidence="2">
    <location>
        <begin position="130"/>
        <end position="152"/>
    </location>
</feature>
<gene>
    <name evidence="3" type="ORF">V8G54_028753</name>
</gene>
<evidence type="ECO:0000256" key="1">
    <source>
        <dbReference type="SAM" id="MobiDB-lite"/>
    </source>
</evidence>
<name>A0AAQ3MSL0_VIGMU</name>
<dbReference type="AlphaFoldDB" id="A0AAQ3MSL0"/>
<feature type="compositionally biased region" description="Basic and acidic residues" evidence="1">
    <location>
        <begin position="16"/>
        <end position="49"/>
    </location>
</feature>
<sequence length="159" mass="17581">MWIVVVRFAKEEEEKCSVERRGGGSEEVEKGEEVAGDEKRLLGEREVRRASGKKGGRRDGDGDEGSENWEGVRVESAAMMIDVDVSSIVGSCAFGLCFSDHGGGRRMWLFMYVGECVGELPIITKINRQLGLALLIVLTNVSSVSVSFSNFYRHKTIIF</sequence>
<reference evidence="3 4" key="1">
    <citation type="journal article" date="2023" name="Life. Sci Alliance">
        <title>Evolutionary insights into 3D genome organization and epigenetic landscape of Vigna mungo.</title>
        <authorList>
            <person name="Junaid A."/>
            <person name="Singh B."/>
            <person name="Bhatia S."/>
        </authorList>
    </citation>
    <scope>NUCLEOTIDE SEQUENCE [LARGE SCALE GENOMIC DNA]</scope>
    <source>
        <strain evidence="3">Urdbean</strain>
    </source>
</reference>
<evidence type="ECO:0000256" key="2">
    <source>
        <dbReference type="SAM" id="Phobius"/>
    </source>
</evidence>
<evidence type="ECO:0000313" key="4">
    <source>
        <dbReference type="Proteomes" id="UP001374535"/>
    </source>
</evidence>
<keyword evidence="4" id="KW-1185">Reference proteome</keyword>
<organism evidence="3 4">
    <name type="scientific">Vigna mungo</name>
    <name type="common">Black gram</name>
    <name type="synonym">Phaseolus mungo</name>
    <dbReference type="NCBI Taxonomy" id="3915"/>
    <lineage>
        <taxon>Eukaryota</taxon>
        <taxon>Viridiplantae</taxon>
        <taxon>Streptophyta</taxon>
        <taxon>Embryophyta</taxon>
        <taxon>Tracheophyta</taxon>
        <taxon>Spermatophyta</taxon>
        <taxon>Magnoliopsida</taxon>
        <taxon>eudicotyledons</taxon>
        <taxon>Gunneridae</taxon>
        <taxon>Pentapetalae</taxon>
        <taxon>rosids</taxon>
        <taxon>fabids</taxon>
        <taxon>Fabales</taxon>
        <taxon>Fabaceae</taxon>
        <taxon>Papilionoideae</taxon>
        <taxon>50 kb inversion clade</taxon>
        <taxon>NPAAA clade</taxon>
        <taxon>indigoferoid/millettioid clade</taxon>
        <taxon>Phaseoleae</taxon>
        <taxon>Vigna</taxon>
    </lineage>
</organism>
<protein>
    <submittedName>
        <fullName evidence="3">Uncharacterized protein</fullName>
    </submittedName>
</protein>
<proteinExistence type="predicted"/>
<feature type="region of interest" description="Disordered" evidence="1">
    <location>
        <begin position="16"/>
        <end position="68"/>
    </location>
</feature>
<keyword evidence="2" id="KW-0812">Transmembrane</keyword>
<keyword evidence="2" id="KW-1133">Transmembrane helix</keyword>
<keyword evidence="2" id="KW-0472">Membrane</keyword>
<accession>A0AAQ3MSL0</accession>
<dbReference type="Proteomes" id="UP001374535">
    <property type="component" value="Chromosome 9"/>
</dbReference>
<evidence type="ECO:0000313" key="3">
    <source>
        <dbReference type="EMBL" id="WVY96602.1"/>
    </source>
</evidence>